<dbReference type="Proteomes" id="UP001231649">
    <property type="component" value="Chromosome 2"/>
</dbReference>
<protein>
    <submittedName>
        <fullName evidence="1">Uncharacterized protein</fullName>
    </submittedName>
</protein>
<accession>A0ACC2RA71</accession>
<keyword evidence="2" id="KW-1185">Reference proteome</keyword>
<gene>
    <name evidence="1" type="ORF">PYW08_006625</name>
</gene>
<sequence length="326" mass="36900">MPRVQRSPTASPSINSSVQQVKSDSDIPTAVLNSPVGSVNTASRSKRPCPESSPVNELKDVKREILQMLSTWKKEQEEHLAKLSHEQNTRFSKLVSDIAELKLQNVAIQKSNAEIEKSITFVTEQYDDMFRKIEVLQKESQQQKDHIINLEMKIQDIQQLTRSSCIEIRNVPAVENESAADLTAMIGKVGAAVDVTLCNSDLRDAYRLPGKPGTVRPIIAEFINVQIKNKLLTSVRNFNKTHPNEGRLNTKCIGVPGDRRPVFVAEYLPISSRKLFYEAREFAKQKEFKFCWTVNGNIFLRKTEGAKPVLVRSEQTLRNLKLDINQ</sequence>
<organism evidence="1 2">
    <name type="scientific">Mythimna loreyi</name>
    <dbReference type="NCBI Taxonomy" id="667449"/>
    <lineage>
        <taxon>Eukaryota</taxon>
        <taxon>Metazoa</taxon>
        <taxon>Ecdysozoa</taxon>
        <taxon>Arthropoda</taxon>
        <taxon>Hexapoda</taxon>
        <taxon>Insecta</taxon>
        <taxon>Pterygota</taxon>
        <taxon>Neoptera</taxon>
        <taxon>Endopterygota</taxon>
        <taxon>Lepidoptera</taxon>
        <taxon>Glossata</taxon>
        <taxon>Ditrysia</taxon>
        <taxon>Noctuoidea</taxon>
        <taxon>Noctuidae</taxon>
        <taxon>Noctuinae</taxon>
        <taxon>Hadenini</taxon>
        <taxon>Mythimna</taxon>
    </lineage>
</organism>
<proteinExistence type="predicted"/>
<reference evidence="1" key="1">
    <citation type="submission" date="2023-03" db="EMBL/GenBank/DDBJ databases">
        <title>Chromosome-level genomes of two armyworms, Mythimna separata and Mythimna loreyi, provide insights into the biosynthesis and reception of sex pheromones.</title>
        <authorList>
            <person name="Zhao H."/>
        </authorList>
    </citation>
    <scope>NUCLEOTIDE SEQUENCE</scope>
    <source>
        <strain evidence="1">BeijingLab</strain>
    </source>
</reference>
<evidence type="ECO:0000313" key="2">
    <source>
        <dbReference type="Proteomes" id="UP001231649"/>
    </source>
</evidence>
<dbReference type="EMBL" id="CM056778">
    <property type="protein sequence ID" value="KAJ8735969.1"/>
    <property type="molecule type" value="Genomic_DNA"/>
</dbReference>
<comment type="caution">
    <text evidence="1">The sequence shown here is derived from an EMBL/GenBank/DDBJ whole genome shotgun (WGS) entry which is preliminary data.</text>
</comment>
<evidence type="ECO:0000313" key="1">
    <source>
        <dbReference type="EMBL" id="KAJ8735969.1"/>
    </source>
</evidence>
<name>A0ACC2RA71_9NEOP</name>